<dbReference type="AlphaFoldDB" id="A0AAV4WF53"/>
<evidence type="ECO:0000313" key="1">
    <source>
        <dbReference type="EMBL" id="GIY80844.1"/>
    </source>
</evidence>
<dbReference type="Proteomes" id="UP001054837">
    <property type="component" value="Unassembled WGS sequence"/>
</dbReference>
<evidence type="ECO:0000313" key="2">
    <source>
        <dbReference type="Proteomes" id="UP001054837"/>
    </source>
</evidence>
<sequence length="103" mass="11600">MPFFDVNGTVGRCHIDSLEKDSCSTCYSIPENYVREKGIKPPNMSEHSCTQGLRAFENMFSSPNIDSRTGSLSSLKARKHSEELRNLSLRRAQNANALLHQIE</sequence>
<reference evidence="1 2" key="1">
    <citation type="submission" date="2021-06" db="EMBL/GenBank/DDBJ databases">
        <title>Caerostris darwini draft genome.</title>
        <authorList>
            <person name="Kono N."/>
            <person name="Arakawa K."/>
        </authorList>
    </citation>
    <scope>NUCLEOTIDE SEQUENCE [LARGE SCALE GENOMIC DNA]</scope>
</reference>
<gene>
    <name evidence="1" type="ORF">CDAR_571641</name>
</gene>
<keyword evidence="2" id="KW-1185">Reference proteome</keyword>
<accession>A0AAV4WF53</accession>
<name>A0AAV4WF53_9ARAC</name>
<proteinExistence type="predicted"/>
<organism evidence="1 2">
    <name type="scientific">Caerostris darwini</name>
    <dbReference type="NCBI Taxonomy" id="1538125"/>
    <lineage>
        <taxon>Eukaryota</taxon>
        <taxon>Metazoa</taxon>
        <taxon>Ecdysozoa</taxon>
        <taxon>Arthropoda</taxon>
        <taxon>Chelicerata</taxon>
        <taxon>Arachnida</taxon>
        <taxon>Araneae</taxon>
        <taxon>Araneomorphae</taxon>
        <taxon>Entelegynae</taxon>
        <taxon>Araneoidea</taxon>
        <taxon>Araneidae</taxon>
        <taxon>Caerostris</taxon>
    </lineage>
</organism>
<comment type="caution">
    <text evidence="1">The sequence shown here is derived from an EMBL/GenBank/DDBJ whole genome shotgun (WGS) entry which is preliminary data.</text>
</comment>
<protein>
    <submittedName>
        <fullName evidence="1">Uncharacterized protein</fullName>
    </submittedName>
</protein>
<dbReference type="EMBL" id="BPLQ01014560">
    <property type="protein sequence ID" value="GIY80844.1"/>
    <property type="molecule type" value="Genomic_DNA"/>
</dbReference>